<evidence type="ECO:0000256" key="1">
    <source>
        <dbReference type="ARBA" id="ARBA00023015"/>
    </source>
</evidence>
<dbReference type="PROSITE" id="PS50932">
    <property type="entry name" value="HTH_LACI_2"/>
    <property type="match status" value="1"/>
</dbReference>
<dbReference type="Pfam" id="PF00356">
    <property type="entry name" value="LacI"/>
    <property type="match status" value="1"/>
</dbReference>
<dbReference type="GO" id="GO:0003677">
    <property type="term" value="F:DNA binding"/>
    <property type="evidence" value="ECO:0007669"/>
    <property type="project" value="UniProtKB-KW"/>
</dbReference>
<dbReference type="EMBL" id="JARXIC010000022">
    <property type="protein sequence ID" value="MDQ8195333.1"/>
    <property type="molecule type" value="Genomic_DNA"/>
</dbReference>
<dbReference type="PANTHER" id="PTHR30146:SF109">
    <property type="entry name" value="HTH-TYPE TRANSCRIPTIONAL REGULATOR GALS"/>
    <property type="match status" value="1"/>
</dbReference>
<dbReference type="Proteomes" id="UP001243717">
    <property type="component" value="Unassembled WGS sequence"/>
</dbReference>
<accession>A0ABU1AM94</accession>
<feature type="domain" description="HTH lacI-type" evidence="4">
    <location>
        <begin position="1"/>
        <end position="53"/>
    </location>
</feature>
<evidence type="ECO:0000313" key="6">
    <source>
        <dbReference type="Proteomes" id="UP001243717"/>
    </source>
</evidence>
<dbReference type="Gene3D" id="1.10.260.40">
    <property type="entry name" value="lambda repressor-like DNA-binding domains"/>
    <property type="match status" value="1"/>
</dbReference>
<proteinExistence type="predicted"/>
<organism evidence="5 6">
    <name type="scientific">Thalassobacterium sedimentorum</name>
    <dbReference type="NCBI Taxonomy" id="3041258"/>
    <lineage>
        <taxon>Bacteria</taxon>
        <taxon>Pseudomonadati</taxon>
        <taxon>Verrucomicrobiota</taxon>
        <taxon>Opitutia</taxon>
        <taxon>Puniceicoccales</taxon>
        <taxon>Coraliomargaritaceae</taxon>
        <taxon>Thalassobacterium</taxon>
    </lineage>
</organism>
<evidence type="ECO:0000256" key="3">
    <source>
        <dbReference type="ARBA" id="ARBA00023163"/>
    </source>
</evidence>
<dbReference type="Gene3D" id="3.40.50.2300">
    <property type="match status" value="1"/>
</dbReference>
<dbReference type="PANTHER" id="PTHR30146">
    <property type="entry name" value="LACI-RELATED TRANSCRIPTIONAL REPRESSOR"/>
    <property type="match status" value="1"/>
</dbReference>
<dbReference type="RefSeq" id="WP_308985789.1">
    <property type="nucleotide sequence ID" value="NZ_JARXIC010000022.1"/>
</dbReference>
<gene>
    <name evidence="5" type="ORF">QEH59_12925</name>
</gene>
<dbReference type="CDD" id="cd01392">
    <property type="entry name" value="HTH_LacI"/>
    <property type="match status" value="1"/>
</dbReference>
<dbReference type="SUPFAM" id="SSF47413">
    <property type="entry name" value="lambda repressor-like DNA-binding domains"/>
    <property type="match status" value="1"/>
</dbReference>
<evidence type="ECO:0000256" key="2">
    <source>
        <dbReference type="ARBA" id="ARBA00023125"/>
    </source>
</evidence>
<dbReference type="InterPro" id="IPR010982">
    <property type="entry name" value="Lambda_DNA-bd_dom_sf"/>
</dbReference>
<keyword evidence="3" id="KW-0804">Transcription</keyword>
<sequence>MKEIAEVADCSIMTVSLALRNSPKLSPQTRDRIQKIAKDLGYHPNPMVSALMTNRRQSQQTDSDVIAVLTKFDTPVQKTKNLDIFYKDLWRGLDERAKELGFRLEEFPVYFKRQAKGEELTRILKARGIRAIILLPGGGMERDFPNLEWQHFCTVAAAFHSKRTQVHRIASDHAQAMDTALAQIEALGYRRPGLAMTAFLDPSIRYAMSGRFFVWQQTMSKSCQIPLIPSKAEFITRELFTKWYQTYQPDLILSLDPMVPEWLKELPGGKQSGFVYLAKKSTDQLAGVNLRTYDVGRAAINTLARELYLNHYGLPKIPELILVQGEWEPGSSAPGLRA</sequence>
<dbReference type="InterPro" id="IPR000843">
    <property type="entry name" value="HTH_LacI"/>
</dbReference>
<evidence type="ECO:0000313" key="5">
    <source>
        <dbReference type="EMBL" id="MDQ8195333.1"/>
    </source>
</evidence>
<evidence type="ECO:0000259" key="4">
    <source>
        <dbReference type="PROSITE" id="PS50932"/>
    </source>
</evidence>
<keyword evidence="1" id="KW-0805">Transcription regulation</keyword>
<name>A0ABU1AM94_9BACT</name>
<dbReference type="SMART" id="SM00354">
    <property type="entry name" value="HTH_LACI"/>
    <property type="match status" value="1"/>
</dbReference>
<keyword evidence="6" id="KW-1185">Reference proteome</keyword>
<reference evidence="5 6" key="1">
    <citation type="submission" date="2023-04" db="EMBL/GenBank/DDBJ databases">
        <title>A novel bacteria isolated from coastal sediment.</title>
        <authorList>
            <person name="Liu X.-J."/>
            <person name="Du Z.-J."/>
        </authorList>
    </citation>
    <scope>NUCLEOTIDE SEQUENCE [LARGE SCALE GENOMIC DNA]</scope>
    <source>
        <strain evidence="5 6">SDUM461004</strain>
    </source>
</reference>
<dbReference type="SUPFAM" id="SSF53822">
    <property type="entry name" value="Periplasmic binding protein-like I"/>
    <property type="match status" value="1"/>
</dbReference>
<dbReference type="InterPro" id="IPR028082">
    <property type="entry name" value="Peripla_BP_I"/>
</dbReference>
<comment type="caution">
    <text evidence="5">The sequence shown here is derived from an EMBL/GenBank/DDBJ whole genome shotgun (WGS) entry which is preliminary data.</text>
</comment>
<protein>
    <submittedName>
        <fullName evidence="5">LacI family DNA-binding transcriptional regulator</fullName>
    </submittedName>
</protein>
<keyword evidence="2 5" id="KW-0238">DNA-binding</keyword>